<evidence type="ECO:0000256" key="1">
    <source>
        <dbReference type="ARBA" id="ARBA00022723"/>
    </source>
</evidence>
<dbReference type="AlphaFoldDB" id="A0A8T0A189"/>
<organism evidence="9 10">
    <name type="scientific">Meloidogyne graminicola</name>
    <dbReference type="NCBI Taxonomy" id="189291"/>
    <lineage>
        <taxon>Eukaryota</taxon>
        <taxon>Metazoa</taxon>
        <taxon>Ecdysozoa</taxon>
        <taxon>Nematoda</taxon>
        <taxon>Chromadorea</taxon>
        <taxon>Rhabditida</taxon>
        <taxon>Tylenchina</taxon>
        <taxon>Tylenchomorpha</taxon>
        <taxon>Tylenchoidea</taxon>
        <taxon>Meloidogynidae</taxon>
        <taxon>Meloidogyninae</taxon>
        <taxon>Meloidogyne</taxon>
    </lineage>
</organism>
<keyword evidence="7" id="KW-1133">Transmembrane helix</keyword>
<dbReference type="PANTHER" id="PTHR24409:SF422">
    <property type="entry name" value="C2H2-TYPE DOMAIN-CONTAINING PROTEIN"/>
    <property type="match status" value="1"/>
</dbReference>
<feature type="transmembrane region" description="Helical" evidence="7">
    <location>
        <begin position="5"/>
        <end position="25"/>
    </location>
</feature>
<dbReference type="Pfam" id="PF13912">
    <property type="entry name" value="zf-C2H2_6"/>
    <property type="match status" value="1"/>
</dbReference>
<keyword evidence="7" id="KW-0472">Membrane</keyword>
<dbReference type="SMART" id="SM00355">
    <property type="entry name" value="ZnF_C2H2"/>
    <property type="match status" value="5"/>
</dbReference>
<dbReference type="InterPro" id="IPR036236">
    <property type="entry name" value="Znf_C2H2_sf"/>
</dbReference>
<evidence type="ECO:0000256" key="5">
    <source>
        <dbReference type="PROSITE-ProRule" id="PRU00042"/>
    </source>
</evidence>
<feature type="domain" description="C2H2-type" evidence="8">
    <location>
        <begin position="362"/>
        <end position="390"/>
    </location>
</feature>
<dbReference type="GO" id="GO:0008270">
    <property type="term" value="F:zinc ion binding"/>
    <property type="evidence" value="ECO:0007669"/>
    <property type="project" value="UniProtKB-KW"/>
</dbReference>
<name>A0A8T0A189_9BILA</name>
<protein>
    <recommendedName>
        <fullName evidence="8">C2H2-type domain-containing protein</fullName>
    </recommendedName>
</protein>
<keyword evidence="3 5" id="KW-0863">Zinc-finger</keyword>
<feature type="region of interest" description="Disordered" evidence="6">
    <location>
        <begin position="606"/>
        <end position="635"/>
    </location>
</feature>
<proteinExistence type="predicted"/>
<evidence type="ECO:0000313" key="9">
    <source>
        <dbReference type="EMBL" id="KAF7639292.1"/>
    </source>
</evidence>
<evidence type="ECO:0000256" key="6">
    <source>
        <dbReference type="SAM" id="MobiDB-lite"/>
    </source>
</evidence>
<dbReference type="EMBL" id="JABEBT010000006">
    <property type="protein sequence ID" value="KAF7639292.1"/>
    <property type="molecule type" value="Genomic_DNA"/>
</dbReference>
<dbReference type="PANTHER" id="PTHR24409">
    <property type="entry name" value="ZINC FINGER PROTEIN 142"/>
    <property type="match status" value="1"/>
</dbReference>
<dbReference type="OrthoDB" id="8922241at2759"/>
<feature type="non-terminal residue" evidence="9">
    <location>
        <position position="635"/>
    </location>
</feature>
<evidence type="ECO:0000256" key="2">
    <source>
        <dbReference type="ARBA" id="ARBA00022737"/>
    </source>
</evidence>
<keyword evidence="4" id="KW-0862">Zinc</keyword>
<evidence type="ECO:0000313" key="10">
    <source>
        <dbReference type="Proteomes" id="UP000605970"/>
    </source>
</evidence>
<evidence type="ECO:0000256" key="7">
    <source>
        <dbReference type="SAM" id="Phobius"/>
    </source>
</evidence>
<dbReference type="PROSITE" id="PS50157">
    <property type="entry name" value="ZINC_FINGER_C2H2_2"/>
    <property type="match status" value="3"/>
</dbReference>
<sequence length="635" mass="73782">IDFVWFCSFFYNGFVFIFFTFFYSLDHADYYNSPQTSKQSTEDEDFLFEELIHGKIVRGSDGKFYVEIQGDVEDLNFNEFDIKLIEDNGQQTLLIEKREEHDYCIRRNVVDPAKSIEGIKSLSKQVDGHHPSSFNDVDKQVELTEEQAVALDSVDFGGEEIVISTTTEFPISNFSRKQNRRVFGSNKCPECSQSFTNMARLERHLSVHQCIGAYICPLCGKTYKYEYNLFYHWRRTCRGLNEMIPAEERKAIEINALRHLIEDISKKHSRDHLEYFKLTEQYQTQQNEFQDSQQILTGGQTDSTLNELTSTLQHQTHFVEGNSEVFSEDKISNSIEACLAAPYTFNNKSSHFIQPNKSVQSFQCTECLRSFSSLQRLQKHLISSHYSSGTHPCLFCGNRFKYEYNLFFHYRNVCPYSLELLNEETRRELDASSLKKLIRQIATDKNFYLKSPPLTIQNDELLNKQSSSSSILLNLESAAENGDSAMRREMMKKIIRKSTPKSRQKSIKNNFDSLESNKLEDDEVKHIGSVKLPPLLLQPSYRPDLPEGIHCPICSIVFYGLKILIRHLTAAHPKESSIWEKTIKGLENNKINRTTRICPKRFLKNKKRREQQNIQELPEQDNINDDNPPLLEIEQ</sequence>
<dbReference type="GO" id="GO:0000981">
    <property type="term" value="F:DNA-binding transcription factor activity, RNA polymerase II-specific"/>
    <property type="evidence" value="ECO:0007669"/>
    <property type="project" value="TreeGrafter"/>
</dbReference>
<feature type="domain" description="C2H2-type" evidence="8">
    <location>
        <begin position="214"/>
        <end position="242"/>
    </location>
</feature>
<dbReference type="SUPFAM" id="SSF57667">
    <property type="entry name" value="beta-beta-alpha zinc fingers"/>
    <property type="match status" value="2"/>
</dbReference>
<dbReference type="Gene3D" id="3.30.160.60">
    <property type="entry name" value="Classic Zinc Finger"/>
    <property type="match status" value="2"/>
</dbReference>
<keyword evidence="2" id="KW-0677">Repeat</keyword>
<evidence type="ECO:0000259" key="8">
    <source>
        <dbReference type="PROSITE" id="PS50157"/>
    </source>
</evidence>
<dbReference type="GO" id="GO:0000977">
    <property type="term" value="F:RNA polymerase II transcription regulatory region sequence-specific DNA binding"/>
    <property type="evidence" value="ECO:0007669"/>
    <property type="project" value="TreeGrafter"/>
</dbReference>
<dbReference type="Pfam" id="PF00096">
    <property type="entry name" value="zf-C2H2"/>
    <property type="match status" value="2"/>
</dbReference>
<gene>
    <name evidence="9" type="ORF">Mgra_00001253</name>
</gene>
<accession>A0A8T0A189</accession>
<dbReference type="InterPro" id="IPR013087">
    <property type="entry name" value="Znf_C2H2_type"/>
</dbReference>
<dbReference type="PROSITE" id="PS00028">
    <property type="entry name" value="ZINC_FINGER_C2H2_1"/>
    <property type="match status" value="3"/>
</dbReference>
<keyword evidence="1" id="KW-0479">Metal-binding</keyword>
<comment type="caution">
    <text evidence="9">The sequence shown here is derived from an EMBL/GenBank/DDBJ whole genome shotgun (WGS) entry which is preliminary data.</text>
</comment>
<keyword evidence="10" id="KW-1185">Reference proteome</keyword>
<evidence type="ECO:0000256" key="4">
    <source>
        <dbReference type="ARBA" id="ARBA00022833"/>
    </source>
</evidence>
<keyword evidence="7" id="KW-0812">Transmembrane</keyword>
<reference evidence="9" key="1">
    <citation type="journal article" date="2020" name="Ecol. Evol.">
        <title>Genome structure and content of the rice root-knot nematode (Meloidogyne graminicola).</title>
        <authorList>
            <person name="Phan N.T."/>
            <person name="Danchin E.G.J."/>
            <person name="Klopp C."/>
            <person name="Perfus-Barbeoch L."/>
            <person name="Kozlowski D.K."/>
            <person name="Koutsovoulos G.D."/>
            <person name="Lopez-Roques C."/>
            <person name="Bouchez O."/>
            <person name="Zahm M."/>
            <person name="Besnard G."/>
            <person name="Bellafiore S."/>
        </authorList>
    </citation>
    <scope>NUCLEOTIDE SEQUENCE</scope>
    <source>
        <strain evidence="9">VN-18</strain>
    </source>
</reference>
<dbReference type="Proteomes" id="UP000605970">
    <property type="component" value="Unassembled WGS sequence"/>
</dbReference>
<dbReference type="GO" id="GO:0005634">
    <property type="term" value="C:nucleus"/>
    <property type="evidence" value="ECO:0007669"/>
    <property type="project" value="TreeGrafter"/>
</dbReference>
<feature type="domain" description="C2H2-type" evidence="8">
    <location>
        <begin position="186"/>
        <end position="208"/>
    </location>
</feature>
<evidence type="ECO:0000256" key="3">
    <source>
        <dbReference type="ARBA" id="ARBA00022771"/>
    </source>
</evidence>